<protein>
    <submittedName>
        <fullName evidence="2">Uncharacterized protein</fullName>
    </submittedName>
</protein>
<proteinExistence type="predicted"/>
<dbReference type="Proteomes" id="UP000797356">
    <property type="component" value="Chromosome 10"/>
</dbReference>
<keyword evidence="3" id="KW-1185">Reference proteome</keyword>
<reference evidence="2" key="2">
    <citation type="submission" date="2019-07" db="EMBL/GenBank/DDBJ databases">
        <authorList>
            <person name="Yang Y."/>
            <person name="Bocs S."/>
            <person name="Baudouin L."/>
        </authorList>
    </citation>
    <scope>NUCLEOTIDE SEQUENCE</scope>
    <source>
        <tissue evidence="2">Spear leaf of Hainan Tall coconut</tissue>
    </source>
</reference>
<evidence type="ECO:0000313" key="3">
    <source>
        <dbReference type="Proteomes" id="UP000797356"/>
    </source>
</evidence>
<name>A0A8K0IM61_COCNU</name>
<reference evidence="2" key="1">
    <citation type="journal article" date="2017" name="Gigascience">
        <title>The genome draft of coconut (Cocos nucifera).</title>
        <authorList>
            <person name="Xiao Y."/>
            <person name="Xu P."/>
            <person name="Fan H."/>
            <person name="Baudouin L."/>
            <person name="Xia W."/>
            <person name="Bocs S."/>
            <person name="Xu J."/>
            <person name="Li Q."/>
            <person name="Guo A."/>
            <person name="Zhou L."/>
            <person name="Li J."/>
            <person name="Wu Y."/>
            <person name="Ma Z."/>
            <person name="Armero A."/>
            <person name="Issali A.E."/>
            <person name="Liu N."/>
            <person name="Peng M."/>
            <person name="Yang Y."/>
        </authorList>
    </citation>
    <scope>NUCLEOTIDE SEQUENCE</scope>
    <source>
        <tissue evidence="2">Spear leaf of Hainan Tall coconut</tissue>
    </source>
</reference>
<sequence length="114" mass="13133">MKFGARKAKLPLKLVIKEVTRKFSHGRFQGKAEWSSARAGKQNEVRHEESRAPPRARRQESIKEVLPRRKVRCEQKSGMKFGARKIELPLELVVKEVTRKFSCEGKFGASRKAE</sequence>
<evidence type="ECO:0000256" key="1">
    <source>
        <dbReference type="SAM" id="MobiDB-lite"/>
    </source>
</evidence>
<organism evidence="2 3">
    <name type="scientific">Cocos nucifera</name>
    <name type="common">Coconut palm</name>
    <dbReference type="NCBI Taxonomy" id="13894"/>
    <lineage>
        <taxon>Eukaryota</taxon>
        <taxon>Viridiplantae</taxon>
        <taxon>Streptophyta</taxon>
        <taxon>Embryophyta</taxon>
        <taxon>Tracheophyta</taxon>
        <taxon>Spermatophyta</taxon>
        <taxon>Magnoliopsida</taxon>
        <taxon>Liliopsida</taxon>
        <taxon>Arecaceae</taxon>
        <taxon>Arecoideae</taxon>
        <taxon>Cocoseae</taxon>
        <taxon>Attaleinae</taxon>
        <taxon>Cocos</taxon>
    </lineage>
</organism>
<comment type="caution">
    <text evidence="2">The sequence shown here is derived from an EMBL/GenBank/DDBJ whole genome shotgun (WGS) entry which is preliminary data.</text>
</comment>
<feature type="compositionally biased region" description="Basic and acidic residues" evidence="1">
    <location>
        <begin position="41"/>
        <end position="61"/>
    </location>
</feature>
<evidence type="ECO:0000313" key="2">
    <source>
        <dbReference type="EMBL" id="KAG1362465.1"/>
    </source>
</evidence>
<feature type="region of interest" description="Disordered" evidence="1">
    <location>
        <begin position="28"/>
        <end position="61"/>
    </location>
</feature>
<dbReference type="AlphaFoldDB" id="A0A8K0IM61"/>
<gene>
    <name evidence="2" type="ORF">COCNU_10G006840</name>
</gene>
<accession>A0A8K0IM61</accession>
<dbReference type="EMBL" id="CM017881">
    <property type="protein sequence ID" value="KAG1362465.1"/>
    <property type="molecule type" value="Genomic_DNA"/>
</dbReference>